<dbReference type="GO" id="GO:0005736">
    <property type="term" value="C:RNA polymerase I complex"/>
    <property type="evidence" value="ECO:0007669"/>
    <property type="project" value="TreeGrafter"/>
</dbReference>
<dbReference type="CDD" id="cd07029">
    <property type="entry name" value="RNAP_I_III_AC19"/>
    <property type="match status" value="1"/>
</dbReference>
<evidence type="ECO:0000259" key="6">
    <source>
        <dbReference type="Pfam" id="PF13656"/>
    </source>
</evidence>
<dbReference type="GO" id="GO:0006362">
    <property type="term" value="P:transcription elongation by RNA polymerase I"/>
    <property type="evidence" value="ECO:0007669"/>
    <property type="project" value="TreeGrafter"/>
</dbReference>
<comment type="similarity">
    <text evidence="5">Belongs to the archaeal Rpo11/eukaryotic RPB11/RPC19 RNA polymerase subunit family.</text>
</comment>
<dbReference type="InterPro" id="IPR008193">
    <property type="entry name" value="RNA_pol_Rpb11_13-16kDa_CS"/>
</dbReference>
<dbReference type="Proteomes" id="UP000241890">
    <property type="component" value="Unassembled WGS sequence"/>
</dbReference>
<dbReference type="GO" id="GO:0046983">
    <property type="term" value="F:protein dimerization activity"/>
    <property type="evidence" value="ECO:0007669"/>
    <property type="project" value="InterPro"/>
</dbReference>
<sequence>MADADAQARPGRRRKPESAVQELPLKYIDVTSANSKSYCFEKEGHTLGNSLRHMIVRQQHVDLCGYTIPHPMEDLYHMRIQTDGALDADTALDRGLTNLASLCDDLLKKVNDAHEAFDSGAAVPMNESD</sequence>
<keyword evidence="8" id="KW-1185">Reference proteome</keyword>
<comment type="subcellular location">
    <subcellularLocation>
        <location evidence="1">Nucleus</location>
    </subcellularLocation>
</comment>
<dbReference type="OrthoDB" id="510325at2759"/>
<dbReference type="InterPro" id="IPR009025">
    <property type="entry name" value="RBP11-like_dimer"/>
</dbReference>
<proteinExistence type="inferred from homology"/>
<dbReference type="GO" id="GO:0003677">
    <property type="term" value="F:DNA binding"/>
    <property type="evidence" value="ECO:0007669"/>
    <property type="project" value="InterPro"/>
</dbReference>
<dbReference type="InterPro" id="IPR036603">
    <property type="entry name" value="RBP11-like"/>
</dbReference>
<reference evidence="7 8" key="1">
    <citation type="submission" date="2017-12" db="EMBL/GenBank/DDBJ databases">
        <title>Sequencing, de novo assembly and annotation of complete genome of a new Thraustochytrid species, strain FCC1311.</title>
        <authorList>
            <person name="Sedici K."/>
            <person name="Godart F."/>
            <person name="Aiese Cigliano R."/>
            <person name="Sanseverino W."/>
            <person name="Barakat M."/>
            <person name="Ortet P."/>
            <person name="Marechal E."/>
            <person name="Cagnac O."/>
            <person name="Amato A."/>
        </authorList>
    </citation>
    <scope>NUCLEOTIDE SEQUENCE [LARGE SCALE GENOMIC DNA]</scope>
</reference>
<name>A0A2R5GRW0_9STRA</name>
<evidence type="ECO:0000256" key="4">
    <source>
        <dbReference type="ARBA" id="ARBA00023242"/>
    </source>
</evidence>
<keyword evidence="3" id="KW-0804">Transcription</keyword>
<keyword evidence="2 7" id="KW-0240">DNA-directed RNA polymerase</keyword>
<dbReference type="GO" id="GO:0003899">
    <property type="term" value="F:DNA-directed RNA polymerase activity"/>
    <property type="evidence" value="ECO:0007669"/>
    <property type="project" value="InterPro"/>
</dbReference>
<dbReference type="Gene3D" id="3.30.1360.10">
    <property type="entry name" value="RNA polymerase, RBP11-like subunit"/>
    <property type="match status" value="1"/>
</dbReference>
<dbReference type="AlphaFoldDB" id="A0A2R5GRW0"/>
<evidence type="ECO:0000256" key="5">
    <source>
        <dbReference type="ARBA" id="ARBA00025751"/>
    </source>
</evidence>
<evidence type="ECO:0000313" key="7">
    <source>
        <dbReference type="EMBL" id="GBG33626.1"/>
    </source>
</evidence>
<dbReference type="InParanoid" id="A0A2R5GRW0"/>
<dbReference type="SUPFAM" id="SSF55257">
    <property type="entry name" value="RBP11-like subunits of RNA polymerase"/>
    <property type="match status" value="1"/>
</dbReference>
<evidence type="ECO:0000313" key="8">
    <source>
        <dbReference type="Proteomes" id="UP000241890"/>
    </source>
</evidence>
<gene>
    <name evidence="7" type="ORF">FCC1311_098492</name>
</gene>
<keyword evidence="4" id="KW-0539">Nucleus</keyword>
<dbReference type="GO" id="GO:0005666">
    <property type="term" value="C:RNA polymerase III complex"/>
    <property type="evidence" value="ECO:0007669"/>
    <property type="project" value="TreeGrafter"/>
</dbReference>
<dbReference type="PANTHER" id="PTHR13946:SF28">
    <property type="entry name" value="DNA-DIRECTED RNA POLYMERASES I AND III SUBUNIT RPAC2"/>
    <property type="match status" value="1"/>
</dbReference>
<dbReference type="Pfam" id="PF13656">
    <property type="entry name" value="RNA_pol_L_2"/>
    <property type="match status" value="1"/>
</dbReference>
<accession>A0A2R5GRW0</accession>
<evidence type="ECO:0000256" key="1">
    <source>
        <dbReference type="ARBA" id="ARBA00004123"/>
    </source>
</evidence>
<evidence type="ECO:0000256" key="3">
    <source>
        <dbReference type="ARBA" id="ARBA00023163"/>
    </source>
</evidence>
<protein>
    <submittedName>
        <fullName evidence="7">DNA-directed RNA polymerase II subunit RPB11</fullName>
    </submittedName>
</protein>
<dbReference type="HAMAP" id="MF_00261">
    <property type="entry name" value="RNApol_arch_Rpo11"/>
    <property type="match status" value="1"/>
</dbReference>
<comment type="caution">
    <text evidence="7">The sequence shown here is derived from an EMBL/GenBank/DDBJ whole genome shotgun (WGS) entry which is preliminary data.</text>
</comment>
<dbReference type="InterPro" id="IPR033898">
    <property type="entry name" value="RNAP_AC19"/>
</dbReference>
<dbReference type="PROSITE" id="PS01154">
    <property type="entry name" value="RNA_POL_L_13KD"/>
    <property type="match status" value="1"/>
</dbReference>
<dbReference type="GO" id="GO:0006383">
    <property type="term" value="P:transcription by RNA polymerase III"/>
    <property type="evidence" value="ECO:0007669"/>
    <property type="project" value="TreeGrafter"/>
</dbReference>
<dbReference type="EMBL" id="BEYU01000163">
    <property type="protein sequence ID" value="GBG33626.1"/>
    <property type="molecule type" value="Genomic_DNA"/>
</dbReference>
<dbReference type="FunCoup" id="A0A2R5GRW0">
    <property type="interactions" value="179"/>
</dbReference>
<organism evidence="7 8">
    <name type="scientific">Hondaea fermentalgiana</name>
    <dbReference type="NCBI Taxonomy" id="2315210"/>
    <lineage>
        <taxon>Eukaryota</taxon>
        <taxon>Sar</taxon>
        <taxon>Stramenopiles</taxon>
        <taxon>Bigyra</taxon>
        <taxon>Labyrinthulomycetes</taxon>
        <taxon>Thraustochytrida</taxon>
        <taxon>Thraustochytriidae</taxon>
        <taxon>Hondaea</taxon>
    </lineage>
</organism>
<feature type="domain" description="DNA-directed RNA polymerase RBP11-like dimerisation" evidence="6">
    <location>
        <begin position="37"/>
        <end position="108"/>
    </location>
</feature>
<dbReference type="PANTHER" id="PTHR13946">
    <property type="entry name" value="DNA-DIRECTED RNA POLYMERASE I,II,III"/>
    <property type="match status" value="1"/>
</dbReference>
<evidence type="ECO:0000256" key="2">
    <source>
        <dbReference type="ARBA" id="ARBA00022478"/>
    </source>
</evidence>
<dbReference type="InterPro" id="IPR022905">
    <property type="entry name" value="Rpo11-like"/>
</dbReference>